<reference evidence="2 3" key="1">
    <citation type="submission" date="2016-10" db="EMBL/GenBank/DDBJ databases">
        <authorList>
            <person name="de Groot N.N."/>
        </authorList>
    </citation>
    <scope>NUCLEOTIDE SEQUENCE [LARGE SCALE GENOMIC DNA]</scope>
    <source>
        <strain evidence="2 3">CGMCC 1.11156</strain>
    </source>
</reference>
<gene>
    <name evidence="2" type="ORF">SAMN05216561_12434</name>
</gene>
<evidence type="ECO:0000259" key="1">
    <source>
        <dbReference type="Pfam" id="PF02464"/>
    </source>
</evidence>
<dbReference type="SUPFAM" id="SSF142433">
    <property type="entry name" value="CinA-like"/>
    <property type="match status" value="1"/>
</dbReference>
<sequence>MAREPRAATDEAALVHGLLRERGASLATAESLTGGQLAARLTAVPGASETYVGGVVTYATELKVGLLGVARELVERHGVVSAECARAMASGVLLLTGADFAIATTGVAGPGEQEGRPAGTVYVAVAGPGLVQVVALELSGERADVQRRTCEEGLSALAEILRQEETPLR</sequence>
<dbReference type="RefSeq" id="WP_091117205.1">
    <property type="nucleotide sequence ID" value="NZ_BKAF01000034.1"/>
</dbReference>
<dbReference type="Pfam" id="PF02464">
    <property type="entry name" value="CinA"/>
    <property type="match status" value="1"/>
</dbReference>
<dbReference type="Gene3D" id="3.90.950.20">
    <property type="entry name" value="CinA-like"/>
    <property type="match status" value="1"/>
</dbReference>
<dbReference type="Proteomes" id="UP000198649">
    <property type="component" value="Unassembled WGS sequence"/>
</dbReference>
<dbReference type="InterPro" id="IPR008136">
    <property type="entry name" value="CinA_C"/>
</dbReference>
<accession>A0A1I3QB98</accession>
<evidence type="ECO:0000313" key="3">
    <source>
        <dbReference type="Proteomes" id="UP000198649"/>
    </source>
</evidence>
<dbReference type="InterPro" id="IPR036653">
    <property type="entry name" value="CinA-like_C"/>
</dbReference>
<organism evidence="2 3">
    <name type="scientific">Nocardioides psychrotolerans</name>
    <dbReference type="NCBI Taxonomy" id="1005945"/>
    <lineage>
        <taxon>Bacteria</taxon>
        <taxon>Bacillati</taxon>
        <taxon>Actinomycetota</taxon>
        <taxon>Actinomycetes</taxon>
        <taxon>Propionibacteriales</taxon>
        <taxon>Nocardioidaceae</taxon>
        <taxon>Nocardioides</taxon>
    </lineage>
</organism>
<protein>
    <submittedName>
        <fullName evidence="2">Nicotinamide-nucleotide amidase/nicotinamide-nucleotide amidase</fullName>
    </submittedName>
</protein>
<dbReference type="STRING" id="1005945.SAMN05216561_12434"/>
<dbReference type="EMBL" id="FOQG01000024">
    <property type="protein sequence ID" value="SFJ31554.1"/>
    <property type="molecule type" value="Genomic_DNA"/>
</dbReference>
<name>A0A1I3QB98_9ACTN</name>
<keyword evidence="3" id="KW-1185">Reference proteome</keyword>
<feature type="domain" description="CinA C-terminal" evidence="1">
    <location>
        <begin position="12"/>
        <end position="160"/>
    </location>
</feature>
<evidence type="ECO:0000313" key="2">
    <source>
        <dbReference type="EMBL" id="SFJ31554.1"/>
    </source>
</evidence>
<dbReference type="NCBIfam" id="TIGR00199">
    <property type="entry name" value="PncC_domain"/>
    <property type="match status" value="1"/>
</dbReference>
<dbReference type="OrthoDB" id="1253990at2"/>
<proteinExistence type="predicted"/>
<dbReference type="AlphaFoldDB" id="A0A1I3QB98"/>